<dbReference type="Pfam" id="PF04149">
    <property type="entry name" value="DUF397"/>
    <property type="match status" value="1"/>
</dbReference>
<gene>
    <name evidence="2" type="ORF">AB0C36_04875</name>
</gene>
<dbReference type="Proteomes" id="UP001551482">
    <property type="component" value="Unassembled WGS sequence"/>
</dbReference>
<evidence type="ECO:0000259" key="1">
    <source>
        <dbReference type="Pfam" id="PF04149"/>
    </source>
</evidence>
<organism evidence="2 3">
    <name type="scientific">Streptodolium elevatio</name>
    <dbReference type="NCBI Taxonomy" id="3157996"/>
    <lineage>
        <taxon>Bacteria</taxon>
        <taxon>Bacillati</taxon>
        <taxon>Actinomycetota</taxon>
        <taxon>Actinomycetes</taxon>
        <taxon>Kitasatosporales</taxon>
        <taxon>Streptomycetaceae</taxon>
        <taxon>Streptodolium</taxon>
    </lineage>
</organism>
<evidence type="ECO:0000313" key="2">
    <source>
        <dbReference type="EMBL" id="MEU8132823.1"/>
    </source>
</evidence>
<accession>A0ABV3DAQ2</accession>
<sequence length="92" mass="9873">MATQAEMEAEKAELYARDISGVEWISYGEDTTGEGVVQTAEIGGGAVAMRNSAHPEGPILRFTKGEWDAFVLGVKDGEFDLERLAEPPAETA</sequence>
<evidence type="ECO:0000313" key="3">
    <source>
        <dbReference type="Proteomes" id="UP001551482"/>
    </source>
</evidence>
<feature type="domain" description="DUF397" evidence="1">
    <location>
        <begin position="32"/>
        <end position="75"/>
    </location>
</feature>
<comment type="caution">
    <text evidence="2">The sequence shown here is derived from an EMBL/GenBank/DDBJ whole genome shotgun (WGS) entry which is preliminary data.</text>
</comment>
<proteinExistence type="predicted"/>
<dbReference type="EMBL" id="JBEZFP010000008">
    <property type="protein sequence ID" value="MEU8132823.1"/>
    <property type="molecule type" value="Genomic_DNA"/>
</dbReference>
<name>A0ABV3DAQ2_9ACTN</name>
<protein>
    <submittedName>
        <fullName evidence="2">DUF397 domain-containing protein</fullName>
    </submittedName>
</protein>
<keyword evidence="3" id="KW-1185">Reference proteome</keyword>
<reference evidence="2 3" key="1">
    <citation type="submission" date="2024-06" db="EMBL/GenBank/DDBJ databases">
        <title>The Natural Products Discovery Center: Release of the First 8490 Sequenced Strains for Exploring Actinobacteria Biosynthetic Diversity.</title>
        <authorList>
            <person name="Kalkreuter E."/>
            <person name="Kautsar S.A."/>
            <person name="Yang D."/>
            <person name="Bader C.D."/>
            <person name="Teijaro C.N."/>
            <person name="Fluegel L."/>
            <person name="Davis C.M."/>
            <person name="Simpson J.R."/>
            <person name="Lauterbach L."/>
            <person name="Steele A.D."/>
            <person name="Gui C."/>
            <person name="Meng S."/>
            <person name="Li G."/>
            <person name="Viehrig K."/>
            <person name="Ye F."/>
            <person name="Su P."/>
            <person name="Kiefer A.F."/>
            <person name="Nichols A."/>
            <person name="Cepeda A.J."/>
            <person name="Yan W."/>
            <person name="Fan B."/>
            <person name="Jiang Y."/>
            <person name="Adhikari A."/>
            <person name="Zheng C.-J."/>
            <person name="Schuster L."/>
            <person name="Cowan T.M."/>
            <person name="Smanski M.J."/>
            <person name="Chevrette M.G."/>
            <person name="De Carvalho L.P.S."/>
            <person name="Shen B."/>
        </authorList>
    </citation>
    <scope>NUCLEOTIDE SEQUENCE [LARGE SCALE GENOMIC DNA]</scope>
    <source>
        <strain evidence="2 3">NPDC048946</strain>
    </source>
</reference>
<dbReference type="RefSeq" id="WP_358349285.1">
    <property type="nucleotide sequence ID" value="NZ_JBEZFP010000008.1"/>
</dbReference>
<dbReference type="InterPro" id="IPR007278">
    <property type="entry name" value="DUF397"/>
</dbReference>